<dbReference type="PANTHER" id="PTHR33884:SF3">
    <property type="entry name" value="UPF0410 PROTEIN YMGE"/>
    <property type="match status" value="1"/>
</dbReference>
<feature type="transmembrane region" description="Helical" evidence="7">
    <location>
        <begin position="27"/>
        <end position="48"/>
    </location>
</feature>
<keyword evidence="5 7" id="KW-1133">Transmembrane helix</keyword>
<keyword evidence="9" id="KW-1185">Reference proteome</keyword>
<evidence type="ECO:0000256" key="2">
    <source>
        <dbReference type="ARBA" id="ARBA00011006"/>
    </source>
</evidence>
<dbReference type="Pfam" id="PF04226">
    <property type="entry name" value="Transgly_assoc"/>
    <property type="match status" value="1"/>
</dbReference>
<reference evidence="9" key="1">
    <citation type="journal article" date="2019" name="Int. J. Syst. Evol. Microbiol.">
        <title>The Global Catalogue of Microorganisms (GCM) 10K type strain sequencing project: providing services to taxonomists for standard genome sequencing and annotation.</title>
        <authorList>
            <consortium name="The Broad Institute Genomics Platform"/>
            <consortium name="The Broad Institute Genome Sequencing Center for Infectious Disease"/>
            <person name="Wu L."/>
            <person name="Ma J."/>
        </authorList>
    </citation>
    <scope>NUCLEOTIDE SEQUENCE [LARGE SCALE GENOMIC DNA]</scope>
    <source>
        <strain evidence="9">CCUG 60023</strain>
    </source>
</reference>
<organism evidence="8 9">
    <name type="scientific">Pseudahrensia aquimaris</name>
    <dbReference type="NCBI Taxonomy" id="744461"/>
    <lineage>
        <taxon>Bacteria</taxon>
        <taxon>Pseudomonadati</taxon>
        <taxon>Pseudomonadota</taxon>
        <taxon>Alphaproteobacteria</taxon>
        <taxon>Hyphomicrobiales</taxon>
        <taxon>Ahrensiaceae</taxon>
        <taxon>Pseudahrensia</taxon>
    </lineage>
</organism>
<evidence type="ECO:0000313" key="9">
    <source>
        <dbReference type="Proteomes" id="UP001597101"/>
    </source>
</evidence>
<dbReference type="PANTHER" id="PTHR33884">
    <property type="entry name" value="UPF0410 PROTEIN YMGE"/>
    <property type="match status" value="1"/>
</dbReference>
<keyword evidence="4 7" id="KW-0812">Transmembrane</keyword>
<comment type="subcellular location">
    <subcellularLocation>
        <location evidence="1">Cell membrane</location>
        <topology evidence="1">Multi-pass membrane protein</topology>
    </subcellularLocation>
</comment>
<evidence type="ECO:0000256" key="3">
    <source>
        <dbReference type="ARBA" id="ARBA00022475"/>
    </source>
</evidence>
<proteinExistence type="inferred from homology"/>
<dbReference type="EMBL" id="JBHTJV010000003">
    <property type="protein sequence ID" value="MFD0915495.1"/>
    <property type="molecule type" value="Genomic_DNA"/>
</dbReference>
<keyword evidence="6 7" id="KW-0472">Membrane</keyword>
<protein>
    <submittedName>
        <fullName evidence="8">GlsB/YeaQ/YmgE family stress response membrane protein</fullName>
    </submittedName>
</protein>
<evidence type="ECO:0000256" key="1">
    <source>
        <dbReference type="ARBA" id="ARBA00004651"/>
    </source>
</evidence>
<dbReference type="InterPro" id="IPR007341">
    <property type="entry name" value="Transgly_assoc"/>
</dbReference>
<keyword evidence="3" id="KW-1003">Cell membrane</keyword>
<accession>A0ABW3FE28</accession>
<evidence type="ECO:0000256" key="6">
    <source>
        <dbReference type="ARBA" id="ARBA00023136"/>
    </source>
</evidence>
<evidence type="ECO:0000256" key="7">
    <source>
        <dbReference type="SAM" id="Phobius"/>
    </source>
</evidence>
<comment type="caution">
    <text evidence="8">The sequence shown here is derived from an EMBL/GenBank/DDBJ whole genome shotgun (WGS) entry which is preliminary data.</text>
</comment>
<evidence type="ECO:0000256" key="5">
    <source>
        <dbReference type="ARBA" id="ARBA00022989"/>
    </source>
</evidence>
<feature type="transmembrane region" description="Helical" evidence="7">
    <location>
        <begin position="54"/>
        <end position="73"/>
    </location>
</feature>
<dbReference type="Proteomes" id="UP001597101">
    <property type="component" value="Unassembled WGS sequence"/>
</dbReference>
<evidence type="ECO:0000256" key="4">
    <source>
        <dbReference type="ARBA" id="ARBA00022692"/>
    </source>
</evidence>
<dbReference type="RefSeq" id="WP_377211356.1">
    <property type="nucleotide sequence ID" value="NZ_JBHTJV010000003.1"/>
</dbReference>
<gene>
    <name evidence="8" type="ORF">ACFQ14_03645</name>
</gene>
<name>A0ABW3FE28_9HYPH</name>
<sequence>MNFIGWIIIGGLAGWLAEKFMKGNYGLLANIGLGILGGVVGGWAFGLIGLETEGFIDTLVTATIGACLCIALYRGFKSRQSR</sequence>
<evidence type="ECO:0000313" key="8">
    <source>
        <dbReference type="EMBL" id="MFD0915495.1"/>
    </source>
</evidence>
<comment type="similarity">
    <text evidence="2">Belongs to the UPF0410 family.</text>
</comment>